<dbReference type="InterPro" id="IPR022143">
    <property type="entry name" value="DUF3675"/>
</dbReference>
<gene>
    <name evidence="2" type="ORF">IFM89_031312</name>
</gene>
<dbReference type="EMBL" id="JADFTS010000001">
    <property type="protein sequence ID" value="KAF9626185.1"/>
    <property type="molecule type" value="Genomic_DNA"/>
</dbReference>
<reference evidence="2 3" key="1">
    <citation type="submission" date="2020-10" db="EMBL/GenBank/DDBJ databases">
        <title>The Coptis chinensis genome and diversification of protoberbering-type alkaloids.</title>
        <authorList>
            <person name="Wang B."/>
            <person name="Shu S."/>
            <person name="Song C."/>
            <person name="Liu Y."/>
        </authorList>
    </citation>
    <scope>NUCLEOTIDE SEQUENCE [LARGE SCALE GENOMIC DNA]</scope>
    <source>
        <strain evidence="2">HL-2020</strain>
        <tissue evidence="2">Leaf</tissue>
    </source>
</reference>
<proteinExistence type="predicted"/>
<feature type="transmembrane region" description="Helical" evidence="1">
    <location>
        <begin position="93"/>
        <end position="112"/>
    </location>
</feature>
<sequence>MLTGAVYSDGVTKRRTSLVKSATRLTSLDILRLFHLNPALMIPPLILGNGGWLISGTPVGLHDPRFVTMAAAERRLLEAQYDEYAGTNASGSAFCRFAALTLLALFLLRHALETTSSNNEDDEDVSTFFSIFMLRAFGFLLPFYIMACAISVLQRRREIEEEARRAASEVAFVLQSGQEQGLHFTIVPGPVVTHPEPHQ</sequence>
<name>A0A835MB82_9MAGN</name>
<dbReference type="GO" id="GO:0004842">
    <property type="term" value="F:ubiquitin-protein transferase activity"/>
    <property type="evidence" value="ECO:0007669"/>
    <property type="project" value="TreeGrafter"/>
</dbReference>
<dbReference type="InterPro" id="IPR033275">
    <property type="entry name" value="MARCH-like"/>
</dbReference>
<organism evidence="2 3">
    <name type="scientific">Coptis chinensis</name>
    <dbReference type="NCBI Taxonomy" id="261450"/>
    <lineage>
        <taxon>Eukaryota</taxon>
        <taxon>Viridiplantae</taxon>
        <taxon>Streptophyta</taxon>
        <taxon>Embryophyta</taxon>
        <taxon>Tracheophyta</taxon>
        <taxon>Spermatophyta</taxon>
        <taxon>Magnoliopsida</taxon>
        <taxon>Ranunculales</taxon>
        <taxon>Ranunculaceae</taxon>
        <taxon>Coptidoideae</taxon>
        <taxon>Coptis</taxon>
    </lineage>
</organism>
<dbReference type="PANTHER" id="PTHR23012">
    <property type="entry name" value="RING/FYVE/PHD ZINC FINGER DOMAIN-CONTAINING"/>
    <property type="match status" value="1"/>
</dbReference>
<dbReference type="Proteomes" id="UP000631114">
    <property type="component" value="Unassembled WGS sequence"/>
</dbReference>
<keyword evidence="1" id="KW-0812">Transmembrane</keyword>
<keyword evidence="1" id="KW-0472">Membrane</keyword>
<dbReference type="PANTHER" id="PTHR23012:SF215">
    <property type="entry name" value="RING_FYVE_PHD ZINC FINGER SUPERFAMILY PROTEIN"/>
    <property type="match status" value="1"/>
</dbReference>
<keyword evidence="1" id="KW-1133">Transmembrane helix</keyword>
<accession>A0A835MB82</accession>
<dbReference type="GO" id="GO:0016020">
    <property type="term" value="C:membrane"/>
    <property type="evidence" value="ECO:0007669"/>
    <property type="project" value="TreeGrafter"/>
</dbReference>
<dbReference type="GO" id="GO:0016567">
    <property type="term" value="P:protein ubiquitination"/>
    <property type="evidence" value="ECO:0007669"/>
    <property type="project" value="TreeGrafter"/>
</dbReference>
<evidence type="ECO:0000256" key="1">
    <source>
        <dbReference type="SAM" id="Phobius"/>
    </source>
</evidence>
<dbReference type="Pfam" id="PF12428">
    <property type="entry name" value="DUF3675"/>
    <property type="match status" value="1"/>
</dbReference>
<evidence type="ECO:0000313" key="2">
    <source>
        <dbReference type="EMBL" id="KAF9626185.1"/>
    </source>
</evidence>
<protein>
    <submittedName>
        <fullName evidence="2">Uncharacterized protein</fullName>
    </submittedName>
</protein>
<feature type="transmembrane region" description="Helical" evidence="1">
    <location>
        <begin position="132"/>
        <end position="153"/>
    </location>
</feature>
<dbReference type="OrthoDB" id="264354at2759"/>
<dbReference type="AlphaFoldDB" id="A0A835MB82"/>
<keyword evidence="3" id="KW-1185">Reference proteome</keyword>
<evidence type="ECO:0000313" key="3">
    <source>
        <dbReference type="Proteomes" id="UP000631114"/>
    </source>
</evidence>
<comment type="caution">
    <text evidence="2">The sequence shown here is derived from an EMBL/GenBank/DDBJ whole genome shotgun (WGS) entry which is preliminary data.</text>
</comment>